<evidence type="ECO:0000256" key="11">
    <source>
        <dbReference type="ARBA" id="ARBA00023180"/>
    </source>
</evidence>
<dbReference type="PROSITE" id="PS50268">
    <property type="entry name" value="CADHERIN_2"/>
    <property type="match status" value="7"/>
</dbReference>
<evidence type="ECO:0000256" key="6">
    <source>
        <dbReference type="ARBA" id="ARBA00022837"/>
    </source>
</evidence>
<dbReference type="FunFam" id="2.60.40.60:FF:000024">
    <property type="entry name" value="FAT atypical cadherin 3"/>
    <property type="match status" value="1"/>
</dbReference>
<evidence type="ECO:0000256" key="10">
    <source>
        <dbReference type="ARBA" id="ARBA00023157"/>
    </source>
</evidence>
<evidence type="ECO:0000256" key="2">
    <source>
        <dbReference type="ARBA" id="ARBA00022536"/>
    </source>
</evidence>
<proteinExistence type="predicted"/>
<evidence type="ECO:0000256" key="14">
    <source>
        <dbReference type="SAM" id="Phobius"/>
    </source>
</evidence>
<reference evidence="17" key="1">
    <citation type="submission" date="2019-05" db="EMBL/GenBank/DDBJ databases">
        <title>Annotation for the trematode Fasciolopsis buski.</title>
        <authorList>
            <person name="Choi Y.-J."/>
        </authorList>
    </citation>
    <scope>NUCLEOTIDE SEQUENCE</scope>
    <source>
        <strain evidence="17">HT</strain>
        <tissue evidence="17">Whole worm</tissue>
    </source>
</reference>
<evidence type="ECO:0000256" key="8">
    <source>
        <dbReference type="ARBA" id="ARBA00022989"/>
    </source>
</evidence>
<keyword evidence="3 14" id="KW-0812">Transmembrane</keyword>
<dbReference type="FunFam" id="2.60.40.60:FF:000092">
    <property type="entry name" value="Protocadherin 8"/>
    <property type="match status" value="1"/>
</dbReference>
<dbReference type="FunFam" id="2.60.40.60:FF:000020">
    <property type="entry name" value="Dachsous cadherin-related 1b"/>
    <property type="match status" value="1"/>
</dbReference>
<dbReference type="Pfam" id="PF00028">
    <property type="entry name" value="Cadherin"/>
    <property type="match status" value="3"/>
</dbReference>
<keyword evidence="7" id="KW-0130">Cell adhesion</keyword>
<evidence type="ECO:0000313" key="18">
    <source>
        <dbReference type="Proteomes" id="UP000728185"/>
    </source>
</evidence>
<protein>
    <submittedName>
        <fullName evidence="17">Protocadherin gamma-B5</fullName>
    </submittedName>
</protein>
<feature type="chain" id="PRO_5034194236" evidence="15">
    <location>
        <begin position="22"/>
        <end position="1284"/>
    </location>
</feature>
<evidence type="ECO:0000256" key="7">
    <source>
        <dbReference type="ARBA" id="ARBA00022889"/>
    </source>
</evidence>
<feature type="region of interest" description="Disordered" evidence="13">
    <location>
        <begin position="799"/>
        <end position="827"/>
    </location>
</feature>
<organism evidence="17 18">
    <name type="scientific">Fasciolopsis buskii</name>
    <dbReference type="NCBI Taxonomy" id="27845"/>
    <lineage>
        <taxon>Eukaryota</taxon>
        <taxon>Metazoa</taxon>
        <taxon>Spiralia</taxon>
        <taxon>Lophotrochozoa</taxon>
        <taxon>Platyhelminthes</taxon>
        <taxon>Trematoda</taxon>
        <taxon>Digenea</taxon>
        <taxon>Plagiorchiida</taxon>
        <taxon>Echinostomata</taxon>
        <taxon>Echinostomatoidea</taxon>
        <taxon>Fasciolidae</taxon>
        <taxon>Fasciolopsis</taxon>
    </lineage>
</organism>
<feature type="domain" description="Cadherin" evidence="16">
    <location>
        <begin position="821"/>
        <end position="931"/>
    </location>
</feature>
<dbReference type="PANTHER" id="PTHR24026">
    <property type="entry name" value="FAT ATYPICAL CADHERIN-RELATED"/>
    <property type="match status" value="1"/>
</dbReference>
<evidence type="ECO:0000256" key="13">
    <source>
        <dbReference type="SAM" id="MobiDB-lite"/>
    </source>
</evidence>
<feature type="domain" description="Cadherin" evidence="16">
    <location>
        <begin position="657"/>
        <end position="756"/>
    </location>
</feature>
<evidence type="ECO:0000256" key="9">
    <source>
        <dbReference type="ARBA" id="ARBA00023136"/>
    </source>
</evidence>
<dbReference type="SMART" id="SM00112">
    <property type="entry name" value="CA"/>
    <property type="match status" value="7"/>
</dbReference>
<dbReference type="PANTHER" id="PTHR24026:SF133">
    <property type="entry name" value="CADHERIN-RELATED FAMILY MEMBER 2"/>
    <property type="match status" value="1"/>
</dbReference>
<feature type="domain" description="Cadherin" evidence="16">
    <location>
        <begin position="405"/>
        <end position="532"/>
    </location>
</feature>
<dbReference type="EMBL" id="LUCM01000663">
    <property type="protein sequence ID" value="KAA0200231.1"/>
    <property type="molecule type" value="Genomic_DNA"/>
</dbReference>
<evidence type="ECO:0000256" key="15">
    <source>
        <dbReference type="SAM" id="SignalP"/>
    </source>
</evidence>
<dbReference type="Proteomes" id="UP000728185">
    <property type="component" value="Unassembled WGS sequence"/>
</dbReference>
<feature type="domain" description="Cadherin" evidence="16">
    <location>
        <begin position="35"/>
        <end position="182"/>
    </location>
</feature>
<feature type="domain" description="Cadherin" evidence="16">
    <location>
        <begin position="302"/>
        <end position="404"/>
    </location>
</feature>
<evidence type="ECO:0000313" key="17">
    <source>
        <dbReference type="EMBL" id="KAA0200231.1"/>
    </source>
</evidence>
<accession>A0A8E0S9A2</accession>
<dbReference type="CDD" id="cd11304">
    <property type="entry name" value="Cadherin_repeat"/>
    <property type="match status" value="6"/>
</dbReference>
<keyword evidence="18" id="KW-1185">Reference proteome</keyword>
<evidence type="ECO:0000256" key="3">
    <source>
        <dbReference type="ARBA" id="ARBA00022692"/>
    </source>
</evidence>
<dbReference type="GO" id="GO:0005886">
    <property type="term" value="C:plasma membrane"/>
    <property type="evidence" value="ECO:0007669"/>
    <property type="project" value="InterPro"/>
</dbReference>
<dbReference type="SUPFAM" id="SSF49313">
    <property type="entry name" value="Cadherin-like"/>
    <property type="match status" value="6"/>
</dbReference>
<comment type="caution">
    <text evidence="17">The sequence shown here is derived from an EMBL/GenBank/DDBJ whole genome shotgun (WGS) entry which is preliminary data.</text>
</comment>
<sequence length="1284" mass="143952">MWSFLLPLWSFISNFPVMIFAVPIRASRLTDWHIQEHSIHFNVDENCPIGTPLGTVRSPTSTFLNDDLDHLVLHTEVKYQLGAPSSLFAVDEKTGLISTKAPIDAEELCSKARAEERQGRPTVSDQRTDSELLDIVDRITCLANGNLTVHADINAVRADASLVSIYQTRIHIGDLNDNLPTFDQPRWSRSLKEALYRKGRRIDLPKARDNDISPKNSQVHYRLEPYTEDVRNTFGPFKLEVNPTGQPSLLLLEDLDAELYSEYRLILFAYSPIPTDGPLDSEARLELDIQVLDMNDNEPRFSKDIYKVSVSEDTPVGSVIFQLVATDADKSASLTYGIRSSQKGLIVNSTFQVTPEGRVELTSPLDYESQRSYEVPVQVKDGEFTAYANLIVHVMDTNDEPPRFELNPKHIVASEYAPPGKLIGQLRVYDPDGEDINGDVHCFEPPGLERNQPLAFLPDPRQQPYSSVYDLTTRVFLDRESDVHAKDGRIFAYLVCADGKDWSNGHSDNRQHSSTMTITLTIRDENDHPPVFDQAIYHAHIQENNKIGEKIIQVHATDIDEGPNAQVVYSLLDRTNFEVNPVTGWISANRIFDREERDSYQVSVVASDRGVPQISSSVLLNLTILDQNDHAPRLIATGEHDQEASDDQCGQCITFFVYENSPANSWIGDLQAVDEDSSENAEVRFELLEDNGPLINTQFRLLRNGSFYTATILDREEKEEYVLPVLLTDNSYVSPLSSTGTVTISVRDENDNPPLFVSPKGLININHFESIQKAQGENAHWLYDQPLSDSKEIKFGQEKSVKQLERTSPQMSEDPRKKNSSTEPNTIHISVHEKRGYLITTLQATDPDKGPNGHVMYRAEEVAHRQGNSSSHFTAGRDMLWTNADLGHIVLQRELDESDLGMHIVRVTASDRSLFRPMNVSKLLILVVEDVPMLSSGAIYLNDLTATQENQALQHSPRKPLLVISLSVLAVVIAVTILTIFILYKHRQNNGKACFRSRKDHATAKSNREHVVEAIKPYTLQGLPRHTEKYNERKQASTTTLQNDKQVAKSNNEPCAHIFSKHHDELFPLGNRSDLMSTSVRFVEVETTQSANRESVQTTSVTPDLIIPKELKSNRICLSNKDSPSELNGIQGKTQNWNPYTPSSLTNTEIVTNCRNKGEQDIDKPVDLCAPFKGGFLISAQPIFEHYKQISTAEIHPLKVSFTPSGPLASMPPSEQLVAIPSVSYGVDTQHVLLATTATNPSSAFSTGDQIELINIFMNPEHVFTDSTMRVLSREENHDGHDSS</sequence>
<dbReference type="InterPro" id="IPR002126">
    <property type="entry name" value="Cadherin-like_dom"/>
</dbReference>
<evidence type="ECO:0000256" key="12">
    <source>
        <dbReference type="PROSITE-ProRule" id="PRU00043"/>
    </source>
</evidence>
<keyword evidence="9 14" id="KW-0472">Membrane</keyword>
<name>A0A8E0S9A2_9TREM</name>
<dbReference type="PRINTS" id="PR00205">
    <property type="entry name" value="CADHERIN"/>
</dbReference>
<evidence type="ECO:0000256" key="4">
    <source>
        <dbReference type="ARBA" id="ARBA00022729"/>
    </source>
</evidence>
<dbReference type="PROSITE" id="PS00232">
    <property type="entry name" value="CADHERIN_1"/>
    <property type="match status" value="3"/>
</dbReference>
<feature type="signal peptide" evidence="15">
    <location>
        <begin position="1"/>
        <end position="21"/>
    </location>
</feature>
<dbReference type="GO" id="GO:0005509">
    <property type="term" value="F:calcium ion binding"/>
    <property type="evidence" value="ECO:0007669"/>
    <property type="project" value="UniProtKB-UniRule"/>
</dbReference>
<dbReference type="GO" id="GO:0007156">
    <property type="term" value="P:homophilic cell adhesion via plasma membrane adhesion molecules"/>
    <property type="evidence" value="ECO:0007669"/>
    <property type="project" value="InterPro"/>
</dbReference>
<feature type="domain" description="Cadherin" evidence="16">
    <location>
        <begin position="533"/>
        <end position="634"/>
    </location>
</feature>
<keyword evidence="5" id="KW-0677">Repeat</keyword>
<dbReference type="Gene3D" id="2.60.40.60">
    <property type="entry name" value="Cadherins"/>
    <property type="match status" value="7"/>
</dbReference>
<evidence type="ECO:0000256" key="1">
    <source>
        <dbReference type="ARBA" id="ARBA00004167"/>
    </source>
</evidence>
<evidence type="ECO:0000256" key="5">
    <source>
        <dbReference type="ARBA" id="ARBA00022737"/>
    </source>
</evidence>
<dbReference type="OrthoDB" id="6252479at2759"/>
<comment type="subcellular location">
    <subcellularLocation>
        <location evidence="1">Membrane</location>
        <topology evidence="1">Single-pass membrane protein</topology>
    </subcellularLocation>
</comment>
<evidence type="ECO:0000259" key="16">
    <source>
        <dbReference type="PROSITE" id="PS50268"/>
    </source>
</evidence>
<keyword evidence="6 12" id="KW-0106">Calcium</keyword>
<dbReference type="InterPro" id="IPR020894">
    <property type="entry name" value="Cadherin_CS"/>
</dbReference>
<feature type="domain" description="Cadherin" evidence="16">
    <location>
        <begin position="207"/>
        <end position="301"/>
    </location>
</feature>
<keyword evidence="2" id="KW-0245">EGF-like domain</keyword>
<keyword evidence="11" id="KW-0325">Glycoprotein</keyword>
<keyword evidence="4 15" id="KW-0732">Signal</keyword>
<feature type="transmembrane region" description="Helical" evidence="14">
    <location>
        <begin position="961"/>
        <end position="984"/>
    </location>
</feature>
<dbReference type="InterPro" id="IPR015919">
    <property type="entry name" value="Cadherin-like_sf"/>
</dbReference>
<gene>
    <name evidence="17" type="ORF">FBUS_00114</name>
</gene>
<keyword evidence="10" id="KW-1015">Disulfide bond</keyword>
<keyword evidence="8 14" id="KW-1133">Transmembrane helix</keyword>